<dbReference type="OMA" id="NIGMVGH"/>
<dbReference type="STRING" id="7719.ENSCINP00000008778"/>
<dbReference type="GO" id="GO:0003743">
    <property type="term" value="F:translation initiation factor activity"/>
    <property type="evidence" value="ECO:0000318"/>
    <property type="project" value="GO_Central"/>
</dbReference>
<comment type="similarity">
    <text evidence="1">Belongs to the TRAFAC class translation factor GTPase superfamily. Classic translation factor GTPase family. EF-Tu/EF-1A subfamily.</text>
</comment>
<dbReference type="Gene3D" id="3.40.50.300">
    <property type="entry name" value="P-loop containing nucleotide triphosphate hydrolases"/>
    <property type="match status" value="1"/>
</dbReference>
<evidence type="ECO:0000256" key="6">
    <source>
        <dbReference type="ARBA" id="ARBA00022917"/>
    </source>
</evidence>
<dbReference type="PANTHER" id="PTHR42854:SF3">
    <property type="entry name" value="EUKARYOTIC TRANSLATION INITIATION FACTOR 2 SUBUNIT 3-RELATED"/>
    <property type="match status" value="1"/>
</dbReference>
<evidence type="ECO:0000256" key="4">
    <source>
        <dbReference type="ARBA" id="ARBA00022741"/>
    </source>
</evidence>
<evidence type="ECO:0000313" key="10">
    <source>
        <dbReference type="Ensembl" id="ENSCINP00000008778.3"/>
    </source>
</evidence>
<dbReference type="GO" id="GO:0000049">
    <property type="term" value="F:tRNA binding"/>
    <property type="evidence" value="ECO:0007669"/>
    <property type="project" value="InterPro"/>
</dbReference>
<dbReference type="Pfam" id="PF09173">
    <property type="entry name" value="eIF2_C"/>
    <property type="match status" value="1"/>
</dbReference>
<reference evidence="10" key="4">
    <citation type="submission" date="2025-09" db="UniProtKB">
        <authorList>
            <consortium name="Ensembl"/>
        </authorList>
    </citation>
    <scope>IDENTIFICATION</scope>
</reference>
<dbReference type="PRINTS" id="PR00315">
    <property type="entry name" value="ELONGATNFCT"/>
</dbReference>
<organism evidence="10 11">
    <name type="scientific">Ciona intestinalis</name>
    <name type="common">Transparent sea squirt</name>
    <name type="synonym">Ascidia intestinalis</name>
    <dbReference type="NCBI Taxonomy" id="7719"/>
    <lineage>
        <taxon>Eukaryota</taxon>
        <taxon>Metazoa</taxon>
        <taxon>Chordata</taxon>
        <taxon>Tunicata</taxon>
        <taxon>Ascidiacea</taxon>
        <taxon>Phlebobranchia</taxon>
        <taxon>Cionidae</taxon>
        <taxon>Ciona</taxon>
    </lineage>
</organism>
<dbReference type="EMBL" id="EAAA01001766">
    <property type="status" value="NOT_ANNOTATED_CDS"/>
    <property type="molecule type" value="Genomic_DNA"/>
</dbReference>
<keyword evidence="5" id="KW-0378">Hydrolase</keyword>
<dbReference type="Pfam" id="PF00009">
    <property type="entry name" value="GTP_EFTU"/>
    <property type="match status" value="1"/>
</dbReference>
<dbReference type="PANTHER" id="PTHR42854">
    <property type="entry name" value="EUKARYOTIC TRANSLATION INITIATION FACTOR 2 SUBUNIT 3 FAMILY MEMBER"/>
    <property type="match status" value="1"/>
</dbReference>
<proteinExistence type="inferred from homology"/>
<dbReference type="InterPro" id="IPR009001">
    <property type="entry name" value="Transl_elong_EF1A/Init_IF2_C"/>
</dbReference>
<dbReference type="CDD" id="cd15490">
    <property type="entry name" value="eIF2_gamma_III"/>
    <property type="match status" value="1"/>
</dbReference>
<keyword evidence="6" id="KW-0648">Protein biosynthesis</keyword>
<evidence type="ECO:0000256" key="2">
    <source>
        <dbReference type="ARBA" id="ARBA00011986"/>
    </source>
</evidence>
<dbReference type="CDD" id="cd03688">
    <property type="entry name" value="eIF2_gamma_II"/>
    <property type="match status" value="1"/>
</dbReference>
<dbReference type="GO" id="GO:0005525">
    <property type="term" value="F:GTP binding"/>
    <property type="evidence" value="ECO:0007669"/>
    <property type="project" value="UniProtKB-KW"/>
</dbReference>
<dbReference type="InterPro" id="IPR050543">
    <property type="entry name" value="eIF2G"/>
</dbReference>
<evidence type="ECO:0000256" key="1">
    <source>
        <dbReference type="ARBA" id="ARBA00007249"/>
    </source>
</evidence>
<dbReference type="Proteomes" id="UP000008144">
    <property type="component" value="Chromosome 3"/>
</dbReference>
<sequence>MVMSVEESPVNQGQPHLSKQDLSKLDISSLTPLTPEVISRQATINIGTIGHVAHGKSTVVKAISGVHTVRFKNELERNITIKLGYANAKIYKAEGPRPECYCACSSNKEDEFPAEFKGAQGPFKLIRHVSFVDCPGHDILMATMLNGAAVMDAALLLIAGNEPCPQPQTSEHLAAIEIMKLKHIIILQNKIDLVTQIQAKEQHQQIMKFVQGTVAEGAPIIPISAQLKYNIEVVCEYICKKIPIPLRDFTSKPRLIVIRSFDVNKPGCEVDELKGGVAGGSILKGVLQIGQEIEIRPGIVAKDSEGKLQVRPILSRVVSLFAEHNDLQYAVPGGLIGAGTKIDPTLCRADRMVGHVLGEVGSLPDIFTEIEISYFLLRRLLGVKTEGDKKGAKVQKLSKNEVLMVNIGSLSTGGRVQAIKADLAKIMLTNPVCTEVGEKIALSRRVEKHWRLIGWGQIRRGIVIRPILSTKSR</sequence>
<keyword evidence="11" id="KW-1185">Reference proteome</keyword>
<dbReference type="EC" id="3.6.5.3" evidence="2"/>
<dbReference type="InterPro" id="IPR004161">
    <property type="entry name" value="EFTu-like_2"/>
</dbReference>
<protein>
    <recommendedName>
        <fullName evidence="2">protein-synthesizing GTPase</fullName>
        <ecNumber evidence="2">3.6.5.3</ecNumber>
    </recommendedName>
</protein>
<dbReference type="GeneTree" id="ENSGT00550000074801"/>
<dbReference type="FunCoup" id="F6YFY0">
    <property type="interactions" value="704"/>
</dbReference>
<keyword evidence="3" id="KW-0396">Initiation factor</keyword>
<dbReference type="InterPro" id="IPR009000">
    <property type="entry name" value="Transl_B-barrel_sf"/>
</dbReference>
<dbReference type="InterPro" id="IPR000795">
    <property type="entry name" value="T_Tr_GTP-bd_dom"/>
</dbReference>
<reference evidence="10" key="3">
    <citation type="submission" date="2025-08" db="UniProtKB">
        <authorList>
            <consortium name="Ensembl"/>
        </authorList>
    </citation>
    <scope>IDENTIFICATION</scope>
</reference>
<dbReference type="FunFam" id="2.40.30.10:FF:000011">
    <property type="entry name" value="Eukaryotic translation initiation factor 2 subunit gamma"/>
    <property type="match status" value="1"/>
</dbReference>
<feature type="domain" description="Tr-type G" evidence="9">
    <location>
        <begin position="41"/>
        <end position="246"/>
    </location>
</feature>
<evidence type="ECO:0000313" key="11">
    <source>
        <dbReference type="Proteomes" id="UP000008144"/>
    </source>
</evidence>
<evidence type="ECO:0000256" key="3">
    <source>
        <dbReference type="ARBA" id="ARBA00022540"/>
    </source>
</evidence>
<name>F6YFY0_CIOIN</name>
<dbReference type="InterPro" id="IPR044128">
    <property type="entry name" value="eIF2g_GTP-bd"/>
</dbReference>
<dbReference type="SUPFAM" id="SSF50447">
    <property type="entry name" value="Translation proteins"/>
    <property type="match status" value="1"/>
</dbReference>
<dbReference type="HOGENOM" id="CLU_027154_0_1_1"/>
<dbReference type="SUPFAM" id="SSF52540">
    <property type="entry name" value="P-loop containing nucleoside triphosphate hydrolases"/>
    <property type="match status" value="1"/>
</dbReference>
<evidence type="ECO:0000259" key="9">
    <source>
        <dbReference type="PROSITE" id="PS51722"/>
    </source>
</evidence>
<dbReference type="Pfam" id="PF03144">
    <property type="entry name" value="GTP_EFTU_D2"/>
    <property type="match status" value="1"/>
</dbReference>
<evidence type="ECO:0000256" key="5">
    <source>
        <dbReference type="ARBA" id="ARBA00022801"/>
    </source>
</evidence>
<dbReference type="PROSITE" id="PS51722">
    <property type="entry name" value="G_TR_2"/>
    <property type="match status" value="1"/>
</dbReference>
<accession>F6YFY0</accession>
<dbReference type="InParanoid" id="F6YFY0"/>
<dbReference type="GO" id="GO:0003924">
    <property type="term" value="F:GTPase activity"/>
    <property type="evidence" value="ECO:0007669"/>
    <property type="project" value="InterPro"/>
</dbReference>
<keyword evidence="7" id="KW-0342">GTP-binding</keyword>
<reference evidence="10" key="2">
    <citation type="journal article" date="2008" name="Genome Biol.">
        <title>Improved genome assembly and evidence-based global gene model set for the chordate Ciona intestinalis: new insight into intron and operon populations.</title>
        <authorList>
            <person name="Satou Y."/>
            <person name="Mineta K."/>
            <person name="Ogasawara M."/>
            <person name="Sasakura Y."/>
            <person name="Shoguchi E."/>
            <person name="Ueno K."/>
            <person name="Yamada L."/>
            <person name="Matsumoto J."/>
            <person name="Wasserscheid J."/>
            <person name="Dewar K."/>
            <person name="Wiley G.B."/>
            <person name="Macmil S.L."/>
            <person name="Roe B.A."/>
            <person name="Zeller R.W."/>
            <person name="Hastings K.E."/>
            <person name="Lemaire P."/>
            <person name="Lindquist E."/>
            <person name="Endo T."/>
            <person name="Hotta K."/>
            <person name="Inaba K."/>
        </authorList>
    </citation>
    <scope>NUCLEOTIDE SEQUENCE [LARGE SCALE GENOMIC DNA]</scope>
    <source>
        <strain evidence="10">wild type</strain>
    </source>
</reference>
<dbReference type="NCBIfam" id="NF003077">
    <property type="entry name" value="PRK04000.1"/>
    <property type="match status" value="1"/>
</dbReference>
<evidence type="ECO:0000256" key="7">
    <source>
        <dbReference type="ARBA" id="ARBA00023134"/>
    </source>
</evidence>
<dbReference type="InterPro" id="IPR044127">
    <property type="entry name" value="eIF2g_dom_2"/>
</dbReference>
<dbReference type="Gene3D" id="2.40.30.10">
    <property type="entry name" value="Translation factors"/>
    <property type="match status" value="2"/>
</dbReference>
<reference evidence="11" key="1">
    <citation type="journal article" date="2002" name="Science">
        <title>The draft genome of Ciona intestinalis: insights into chordate and vertebrate origins.</title>
        <authorList>
            <person name="Dehal P."/>
            <person name="Satou Y."/>
            <person name="Campbell R.K."/>
            <person name="Chapman J."/>
            <person name="Degnan B."/>
            <person name="De Tomaso A."/>
            <person name="Davidson B."/>
            <person name="Di Gregorio A."/>
            <person name="Gelpke M."/>
            <person name="Goodstein D.M."/>
            <person name="Harafuji N."/>
            <person name="Hastings K.E."/>
            <person name="Ho I."/>
            <person name="Hotta K."/>
            <person name="Huang W."/>
            <person name="Kawashima T."/>
            <person name="Lemaire P."/>
            <person name="Martinez D."/>
            <person name="Meinertzhagen I.A."/>
            <person name="Necula S."/>
            <person name="Nonaka M."/>
            <person name="Putnam N."/>
            <person name="Rash S."/>
            <person name="Saiga H."/>
            <person name="Satake M."/>
            <person name="Terry A."/>
            <person name="Yamada L."/>
            <person name="Wang H.G."/>
            <person name="Awazu S."/>
            <person name="Azumi K."/>
            <person name="Boore J."/>
            <person name="Branno M."/>
            <person name="Chin-Bow S."/>
            <person name="DeSantis R."/>
            <person name="Doyle S."/>
            <person name="Francino P."/>
            <person name="Keys D.N."/>
            <person name="Haga S."/>
            <person name="Hayashi H."/>
            <person name="Hino K."/>
            <person name="Imai K.S."/>
            <person name="Inaba K."/>
            <person name="Kano S."/>
            <person name="Kobayashi K."/>
            <person name="Kobayashi M."/>
            <person name="Lee B.I."/>
            <person name="Makabe K.W."/>
            <person name="Manohar C."/>
            <person name="Matassi G."/>
            <person name="Medina M."/>
            <person name="Mochizuki Y."/>
            <person name="Mount S."/>
            <person name="Morishita T."/>
            <person name="Miura S."/>
            <person name="Nakayama A."/>
            <person name="Nishizaka S."/>
            <person name="Nomoto H."/>
            <person name="Ohta F."/>
            <person name="Oishi K."/>
            <person name="Rigoutsos I."/>
            <person name="Sano M."/>
            <person name="Sasaki A."/>
            <person name="Sasakura Y."/>
            <person name="Shoguchi E."/>
            <person name="Shin-i T."/>
            <person name="Spagnuolo A."/>
            <person name="Stainier D."/>
            <person name="Suzuki M.M."/>
            <person name="Tassy O."/>
            <person name="Takatori N."/>
            <person name="Tokuoka M."/>
            <person name="Yagi K."/>
            <person name="Yoshizaki F."/>
            <person name="Wada S."/>
            <person name="Zhang C."/>
            <person name="Hyatt P.D."/>
            <person name="Larimer F."/>
            <person name="Detter C."/>
            <person name="Doggett N."/>
            <person name="Glavina T."/>
            <person name="Hawkins T."/>
            <person name="Richardson P."/>
            <person name="Lucas S."/>
            <person name="Kohara Y."/>
            <person name="Levine M."/>
            <person name="Satoh N."/>
            <person name="Rokhsar D.S."/>
        </authorList>
    </citation>
    <scope>NUCLEOTIDE SEQUENCE [LARGE SCALE GENOMIC DNA]</scope>
</reference>
<dbReference type="GO" id="GO:0001731">
    <property type="term" value="P:formation of translation preinitiation complex"/>
    <property type="evidence" value="ECO:0000318"/>
    <property type="project" value="GO_Central"/>
</dbReference>
<dbReference type="Ensembl" id="ENSCINT00000008778.3">
    <property type="protein sequence ID" value="ENSCINP00000008778.3"/>
    <property type="gene ID" value="ENSCING00000004255.3"/>
</dbReference>
<comment type="catalytic activity">
    <reaction evidence="8">
        <text>GTP + H2O = GDP + phosphate + H(+)</text>
        <dbReference type="Rhea" id="RHEA:19669"/>
        <dbReference type="ChEBI" id="CHEBI:15377"/>
        <dbReference type="ChEBI" id="CHEBI:15378"/>
        <dbReference type="ChEBI" id="CHEBI:37565"/>
        <dbReference type="ChEBI" id="CHEBI:43474"/>
        <dbReference type="ChEBI" id="CHEBI:58189"/>
        <dbReference type="EC" id="3.6.5.3"/>
    </reaction>
</comment>
<dbReference type="SUPFAM" id="SSF50465">
    <property type="entry name" value="EF-Tu/eEF-1alpha/eIF2-gamma C-terminal domain"/>
    <property type="match status" value="1"/>
</dbReference>
<evidence type="ECO:0000256" key="8">
    <source>
        <dbReference type="ARBA" id="ARBA00048107"/>
    </source>
</evidence>
<keyword evidence="4" id="KW-0547">Nucleotide-binding</keyword>
<dbReference type="GO" id="GO:0005850">
    <property type="term" value="C:eukaryotic translation initiation factor 2 complex"/>
    <property type="evidence" value="ECO:0000318"/>
    <property type="project" value="GO_Central"/>
</dbReference>
<dbReference type="FunFam" id="3.40.50.300:FF:001794">
    <property type="entry name" value="Eukaryotic translation initiation factor 2 subunit 3, variant"/>
    <property type="match status" value="1"/>
</dbReference>
<dbReference type="AlphaFoldDB" id="F6YFY0"/>
<dbReference type="InterPro" id="IPR015256">
    <property type="entry name" value="eIF2g_C"/>
</dbReference>
<dbReference type="FunFam" id="2.40.30.10:FF:000009">
    <property type="entry name" value="Eukaryotic translation initiation factor 2 subunit gamma"/>
    <property type="match status" value="1"/>
</dbReference>
<dbReference type="InterPro" id="IPR027417">
    <property type="entry name" value="P-loop_NTPase"/>
</dbReference>
<dbReference type="CDD" id="cd01888">
    <property type="entry name" value="eIF2_gamma"/>
    <property type="match status" value="1"/>
</dbReference>